<dbReference type="InterPro" id="IPR011029">
    <property type="entry name" value="DEATH-like_dom_sf"/>
</dbReference>
<dbReference type="PANTHER" id="PTHR15034">
    <property type="entry name" value="DEATH DOMAIN-CONTAINING PROTEIN CRADD"/>
    <property type="match status" value="1"/>
</dbReference>
<dbReference type="CDD" id="cd01671">
    <property type="entry name" value="CARD"/>
    <property type="match status" value="1"/>
</dbReference>
<evidence type="ECO:0000313" key="4">
    <source>
        <dbReference type="Proteomes" id="UP000271974"/>
    </source>
</evidence>
<accession>A0A3S1BR75</accession>
<feature type="region of interest" description="Disordered" evidence="1">
    <location>
        <begin position="83"/>
        <end position="110"/>
    </location>
</feature>
<dbReference type="PROSITE" id="PS50209">
    <property type="entry name" value="CARD"/>
    <property type="match status" value="1"/>
</dbReference>
<dbReference type="AlphaFoldDB" id="A0A3S1BR75"/>
<sequence>MFYPRTTALGGFQNVQKNPKTWGGMPSHVGLFKRVPQDRVQRLLELLPKRGPDAFDLFLKVLEESYPWLATLLASAPQIKPQQAAATSSGTKADGGHKHGTNRGQARISSPGLQGVDLVDGDIRKIVQAFVHRQFGQSKRISEKDKKSVERFVSDQIQRERTRFLSMLSSSPGTPCSDMGSTSDNVFQATEAGGPGSSSALAALRLQHRVRKTSLRIASALLGLLGWFNVQQQHYIGYIVDGPQDGRLTILCAATHETGRGYHDSCLSRSHYTDTDPTSRERNSQDSNSGPFASEANVLPLATPTTAPSPQEGLN</sequence>
<dbReference type="GO" id="GO:0042981">
    <property type="term" value="P:regulation of apoptotic process"/>
    <property type="evidence" value="ECO:0007669"/>
    <property type="project" value="InterPro"/>
</dbReference>
<dbReference type="OrthoDB" id="1357022at2759"/>
<keyword evidence="4" id="KW-1185">Reference proteome</keyword>
<feature type="compositionally biased region" description="Low complexity" evidence="1">
    <location>
        <begin position="299"/>
        <end position="308"/>
    </location>
</feature>
<dbReference type="Pfam" id="PF00619">
    <property type="entry name" value="CARD"/>
    <property type="match status" value="1"/>
</dbReference>
<feature type="region of interest" description="Disordered" evidence="1">
    <location>
        <begin position="263"/>
        <end position="315"/>
    </location>
</feature>
<protein>
    <recommendedName>
        <fullName evidence="2">CARD domain-containing protein</fullName>
    </recommendedName>
</protein>
<feature type="compositionally biased region" description="Basic and acidic residues" evidence="1">
    <location>
        <begin position="271"/>
        <end position="284"/>
    </location>
</feature>
<dbReference type="SUPFAM" id="SSF47986">
    <property type="entry name" value="DEATH domain"/>
    <property type="match status" value="1"/>
</dbReference>
<name>A0A3S1BR75_ELYCH</name>
<dbReference type="Gene3D" id="1.10.533.10">
    <property type="entry name" value="Death Domain, Fas"/>
    <property type="match status" value="1"/>
</dbReference>
<dbReference type="InterPro" id="IPR037939">
    <property type="entry name" value="CRADD"/>
</dbReference>
<gene>
    <name evidence="3" type="ORF">EGW08_002608</name>
</gene>
<evidence type="ECO:0000259" key="2">
    <source>
        <dbReference type="PROSITE" id="PS50209"/>
    </source>
</evidence>
<proteinExistence type="predicted"/>
<feature type="domain" description="CARD" evidence="2">
    <location>
        <begin position="37"/>
        <end position="77"/>
    </location>
</feature>
<comment type="caution">
    <text evidence="3">The sequence shown here is derived from an EMBL/GenBank/DDBJ whole genome shotgun (WGS) entry which is preliminary data.</text>
</comment>
<dbReference type="GO" id="GO:0070513">
    <property type="term" value="F:death domain binding"/>
    <property type="evidence" value="ECO:0007669"/>
    <property type="project" value="InterPro"/>
</dbReference>
<organism evidence="3 4">
    <name type="scientific">Elysia chlorotica</name>
    <name type="common">Eastern emerald elysia</name>
    <name type="synonym">Sea slug</name>
    <dbReference type="NCBI Taxonomy" id="188477"/>
    <lineage>
        <taxon>Eukaryota</taxon>
        <taxon>Metazoa</taxon>
        <taxon>Spiralia</taxon>
        <taxon>Lophotrochozoa</taxon>
        <taxon>Mollusca</taxon>
        <taxon>Gastropoda</taxon>
        <taxon>Heterobranchia</taxon>
        <taxon>Euthyneura</taxon>
        <taxon>Panpulmonata</taxon>
        <taxon>Sacoglossa</taxon>
        <taxon>Placobranchoidea</taxon>
        <taxon>Plakobranchidae</taxon>
        <taxon>Elysia</taxon>
    </lineage>
</organism>
<evidence type="ECO:0000313" key="3">
    <source>
        <dbReference type="EMBL" id="RUS89590.1"/>
    </source>
</evidence>
<dbReference type="PANTHER" id="PTHR15034:SF5">
    <property type="entry name" value="DEATH DOMAIN-CONTAINING PROTEIN CRADD"/>
    <property type="match status" value="1"/>
</dbReference>
<evidence type="ECO:0000256" key="1">
    <source>
        <dbReference type="SAM" id="MobiDB-lite"/>
    </source>
</evidence>
<dbReference type="InterPro" id="IPR001315">
    <property type="entry name" value="CARD"/>
</dbReference>
<dbReference type="Proteomes" id="UP000271974">
    <property type="component" value="Unassembled WGS sequence"/>
</dbReference>
<reference evidence="3 4" key="1">
    <citation type="submission" date="2019-01" db="EMBL/GenBank/DDBJ databases">
        <title>A draft genome assembly of the solar-powered sea slug Elysia chlorotica.</title>
        <authorList>
            <person name="Cai H."/>
            <person name="Li Q."/>
            <person name="Fang X."/>
            <person name="Li J."/>
            <person name="Curtis N.E."/>
            <person name="Altenburger A."/>
            <person name="Shibata T."/>
            <person name="Feng M."/>
            <person name="Maeda T."/>
            <person name="Schwartz J.A."/>
            <person name="Shigenobu S."/>
            <person name="Lundholm N."/>
            <person name="Nishiyama T."/>
            <person name="Yang H."/>
            <person name="Hasebe M."/>
            <person name="Li S."/>
            <person name="Pierce S.K."/>
            <person name="Wang J."/>
        </authorList>
    </citation>
    <scope>NUCLEOTIDE SEQUENCE [LARGE SCALE GENOMIC DNA]</scope>
    <source>
        <strain evidence="3">EC2010</strain>
        <tissue evidence="3">Whole organism of an adult</tissue>
    </source>
</reference>
<dbReference type="GO" id="GO:0002020">
    <property type="term" value="F:protease binding"/>
    <property type="evidence" value="ECO:0007669"/>
    <property type="project" value="InterPro"/>
</dbReference>
<dbReference type="EMBL" id="RQTK01000051">
    <property type="protein sequence ID" value="RUS89590.1"/>
    <property type="molecule type" value="Genomic_DNA"/>
</dbReference>